<dbReference type="AlphaFoldDB" id="A0A645JKM1"/>
<reference evidence="1" key="1">
    <citation type="submission" date="2019-08" db="EMBL/GenBank/DDBJ databases">
        <authorList>
            <person name="Kucharzyk K."/>
            <person name="Murdoch R.W."/>
            <person name="Higgins S."/>
            <person name="Loffler F."/>
        </authorList>
    </citation>
    <scope>NUCLEOTIDE SEQUENCE</scope>
</reference>
<proteinExistence type="predicted"/>
<comment type="caution">
    <text evidence="1">The sequence shown here is derived from an EMBL/GenBank/DDBJ whole genome shotgun (WGS) entry which is preliminary data.</text>
</comment>
<name>A0A645JKM1_9ZZZZ</name>
<protein>
    <submittedName>
        <fullName evidence="1">Uncharacterized protein</fullName>
    </submittedName>
</protein>
<dbReference type="EMBL" id="VSSQ01135120">
    <property type="protein sequence ID" value="MPN60183.1"/>
    <property type="molecule type" value="Genomic_DNA"/>
</dbReference>
<organism evidence="1">
    <name type="scientific">bioreactor metagenome</name>
    <dbReference type="NCBI Taxonomy" id="1076179"/>
    <lineage>
        <taxon>unclassified sequences</taxon>
        <taxon>metagenomes</taxon>
        <taxon>ecological metagenomes</taxon>
    </lineage>
</organism>
<accession>A0A645JKM1</accession>
<gene>
    <name evidence="1" type="ORF">SDC9_207908</name>
</gene>
<evidence type="ECO:0000313" key="1">
    <source>
        <dbReference type="EMBL" id="MPN60183.1"/>
    </source>
</evidence>
<sequence length="58" mass="6197">MVIQANFPNAHHLGVGRHLLQLVQVVPGDVVGVLGVDAYHGVDKGELLRQADGILRGF</sequence>